<evidence type="ECO:0000256" key="1">
    <source>
        <dbReference type="SAM" id="MobiDB-lite"/>
    </source>
</evidence>
<dbReference type="Proteomes" id="UP001183817">
    <property type="component" value="Unassembled WGS sequence"/>
</dbReference>
<organism evidence="2 3">
    <name type="scientific">Paeniglutamicibacter sulfureus</name>
    <dbReference type="NCBI Taxonomy" id="43666"/>
    <lineage>
        <taxon>Bacteria</taxon>
        <taxon>Bacillati</taxon>
        <taxon>Actinomycetota</taxon>
        <taxon>Actinomycetes</taxon>
        <taxon>Micrococcales</taxon>
        <taxon>Micrococcaceae</taxon>
        <taxon>Paeniglutamicibacter</taxon>
    </lineage>
</organism>
<proteinExistence type="predicted"/>
<sequence length="44" mass="4672">MSMFSKLTGLALKALDKSGTTNQPKAPARKTGVRSCALQQKPIP</sequence>
<feature type="region of interest" description="Disordered" evidence="1">
    <location>
        <begin position="16"/>
        <end position="44"/>
    </location>
</feature>
<protein>
    <submittedName>
        <fullName evidence="2">Uncharacterized protein</fullName>
    </submittedName>
</protein>
<gene>
    <name evidence="2" type="ORF">J2S64_002224</name>
</gene>
<name>A0ABU2BIV4_9MICC</name>
<dbReference type="EMBL" id="JAVDYI010000001">
    <property type="protein sequence ID" value="MDR7358533.1"/>
    <property type="molecule type" value="Genomic_DNA"/>
</dbReference>
<comment type="caution">
    <text evidence="2">The sequence shown here is derived from an EMBL/GenBank/DDBJ whole genome shotgun (WGS) entry which is preliminary data.</text>
</comment>
<evidence type="ECO:0000313" key="3">
    <source>
        <dbReference type="Proteomes" id="UP001183817"/>
    </source>
</evidence>
<keyword evidence="3" id="KW-1185">Reference proteome</keyword>
<dbReference type="RefSeq" id="WP_302263671.1">
    <property type="nucleotide sequence ID" value="NZ_JAULBL010000002.1"/>
</dbReference>
<accession>A0ABU2BIV4</accession>
<evidence type="ECO:0000313" key="2">
    <source>
        <dbReference type="EMBL" id="MDR7358533.1"/>
    </source>
</evidence>
<reference evidence="2 3" key="1">
    <citation type="submission" date="2023-07" db="EMBL/GenBank/DDBJ databases">
        <title>Sequencing the genomes of 1000 actinobacteria strains.</title>
        <authorList>
            <person name="Klenk H.-P."/>
        </authorList>
    </citation>
    <scope>NUCLEOTIDE SEQUENCE [LARGE SCALE GENOMIC DNA]</scope>
    <source>
        <strain evidence="2 3">DSM 20167</strain>
    </source>
</reference>